<dbReference type="InterPro" id="IPR058264">
    <property type="entry name" value="DUF7958"/>
</dbReference>
<name>M0K2U0_9EURY</name>
<dbReference type="RefSeq" id="WP_008313636.1">
    <property type="nucleotide sequence ID" value="NZ_AOLW01000065.1"/>
</dbReference>
<proteinExistence type="predicted"/>
<dbReference type="EMBL" id="AOLW01000065">
    <property type="protein sequence ID" value="EMA14185.1"/>
    <property type="molecule type" value="Genomic_DNA"/>
</dbReference>
<protein>
    <submittedName>
        <fullName evidence="1">Uncharacterized protein</fullName>
    </submittedName>
</protein>
<evidence type="ECO:0000313" key="1">
    <source>
        <dbReference type="EMBL" id="EMA14185.1"/>
    </source>
</evidence>
<reference evidence="1 2" key="1">
    <citation type="journal article" date="2014" name="PLoS Genet.">
        <title>Phylogenetically driven sequencing of extremely halophilic archaea reveals strategies for static and dynamic osmo-response.</title>
        <authorList>
            <person name="Becker E.A."/>
            <person name="Seitzer P.M."/>
            <person name="Tritt A."/>
            <person name="Larsen D."/>
            <person name="Krusor M."/>
            <person name="Yao A.I."/>
            <person name="Wu D."/>
            <person name="Madern D."/>
            <person name="Eisen J.A."/>
            <person name="Darling A.E."/>
            <person name="Facciotti M.T."/>
        </authorList>
    </citation>
    <scope>NUCLEOTIDE SEQUENCE [LARGE SCALE GENOMIC DNA]</scope>
    <source>
        <strain evidence="1 2">JCM 13557</strain>
    </source>
</reference>
<dbReference type="AlphaFoldDB" id="M0K2U0"/>
<keyword evidence="2" id="KW-1185">Reference proteome</keyword>
<gene>
    <name evidence="1" type="ORF">C442_20226</name>
</gene>
<organism evidence="1 2">
    <name type="scientific">Haloarcula amylolytica JCM 13557</name>
    <dbReference type="NCBI Taxonomy" id="1227452"/>
    <lineage>
        <taxon>Archaea</taxon>
        <taxon>Methanobacteriati</taxon>
        <taxon>Methanobacteriota</taxon>
        <taxon>Stenosarchaea group</taxon>
        <taxon>Halobacteria</taxon>
        <taxon>Halobacteriales</taxon>
        <taxon>Haloarculaceae</taxon>
        <taxon>Haloarcula</taxon>
    </lineage>
</organism>
<comment type="caution">
    <text evidence="1">The sequence shown here is derived from an EMBL/GenBank/DDBJ whole genome shotgun (WGS) entry which is preliminary data.</text>
</comment>
<evidence type="ECO:0000313" key="2">
    <source>
        <dbReference type="Proteomes" id="UP000011623"/>
    </source>
</evidence>
<dbReference type="Proteomes" id="UP000011623">
    <property type="component" value="Unassembled WGS sequence"/>
</dbReference>
<accession>M0K2U0</accession>
<dbReference type="PATRIC" id="fig|1227452.3.peg.3997"/>
<sequence>MSQVEERAKYAAQQEFPEEEILEPMWDPEHIKRGIEALKASQLDDFHREFRDYYEALDDPAGYAPEPRESVVVESARIYKAFTITPENRLDEVYDVALSYERSDGSDGTVGQTRELDDSLILCTMPALDIDESFHYKDEFHKLVLTHLIAQIRDIYLDMGEEPPDQYKVQGVGKLNIHGDGIGET</sequence>
<dbReference type="Pfam" id="PF25858">
    <property type="entry name" value="DUF7958"/>
    <property type="match status" value="1"/>
</dbReference>